<dbReference type="AlphaFoldDB" id="A0A9Q1K1J9"/>
<organism evidence="1 2">
    <name type="scientific">Carnegiea gigantea</name>
    <dbReference type="NCBI Taxonomy" id="171969"/>
    <lineage>
        <taxon>Eukaryota</taxon>
        <taxon>Viridiplantae</taxon>
        <taxon>Streptophyta</taxon>
        <taxon>Embryophyta</taxon>
        <taxon>Tracheophyta</taxon>
        <taxon>Spermatophyta</taxon>
        <taxon>Magnoliopsida</taxon>
        <taxon>eudicotyledons</taxon>
        <taxon>Gunneridae</taxon>
        <taxon>Pentapetalae</taxon>
        <taxon>Caryophyllales</taxon>
        <taxon>Cactineae</taxon>
        <taxon>Cactaceae</taxon>
        <taxon>Cactoideae</taxon>
        <taxon>Echinocereeae</taxon>
        <taxon>Carnegiea</taxon>
    </lineage>
</organism>
<dbReference type="EMBL" id="JAKOGI010000434">
    <property type="protein sequence ID" value="KAJ8435095.1"/>
    <property type="molecule type" value="Genomic_DNA"/>
</dbReference>
<name>A0A9Q1K1J9_9CARY</name>
<accession>A0A9Q1K1J9</accession>
<evidence type="ECO:0000313" key="2">
    <source>
        <dbReference type="Proteomes" id="UP001153076"/>
    </source>
</evidence>
<proteinExistence type="predicted"/>
<protein>
    <submittedName>
        <fullName evidence="1">Uncharacterized protein</fullName>
    </submittedName>
</protein>
<reference evidence="1" key="1">
    <citation type="submission" date="2022-04" db="EMBL/GenBank/DDBJ databases">
        <title>Carnegiea gigantea Genome sequencing and assembly v2.</title>
        <authorList>
            <person name="Copetti D."/>
            <person name="Sanderson M.J."/>
            <person name="Burquez A."/>
            <person name="Wojciechowski M.F."/>
        </authorList>
    </citation>
    <scope>NUCLEOTIDE SEQUENCE</scope>
    <source>
        <strain evidence="1">SGP5-SGP5p</strain>
        <tissue evidence="1">Aerial part</tissue>
    </source>
</reference>
<comment type="caution">
    <text evidence="1">The sequence shown here is derived from an EMBL/GenBank/DDBJ whole genome shotgun (WGS) entry which is preliminary data.</text>
</comment>
<gene>
    <name evidence="1" type="ORF">Cgig2_006367</name>
</gene>
<keyword evidence="2" id="KW-1185">Reference proteome</keyword>
<dbReference type="Proteomes" id="UP001153076">
    <property type="component" value="Unassembled WGS sequence"/>
</dbReference>
<evidence type="ECO:0000313" key="1">
    <source>
        <dbReference type="EMBL" id="KAJ8435095.1"/>
    </source>
</evidence>
<sequence>MPRTTTPLNKVVNEFSKFSGTMAHDCTWAPLIYTNWGEVPHKHEMWGYVNYKYNSDDARWENARLEYLILILRFCYNIGMTRLAAISFQQISAKNFESREQQDNMHTMGPISFARKKTKRVDRHQRQECLKKLEKGKKGLSLSDEDPFDEAVLDAQKAELGAQKAKVNHLLVQLQKMIPSIAPKTIAEAVTSQLTSTSGSPLDGSTT</sequence>